<name>A0A916QMJ2_9GAMM</name>
<evidence type="ECO:0000256" key="2">
    <source>
        <dbReference type="ARBA" id="ARBA00022630"/>
    </source>
</evidence>
<keyword evidence="4" id="KW-0560">Oxidoreductase</keyword>
<evidence type="ECO:0000256" key="1">
    <source>
        <dbReference type="ARBA" id="ARBA00001974"/>
    </source>
</evidence>
<evidence type="ECO:0000313" key="8">
    <source>
        <dbReference type="Proteomes" id="UP000627715"/>
    </source>
</evidence>
<dbReference type="EMBL" id="BMIY01000013">
    <property type="protein sequence ID" value="GFZ82446.1"/>
    <property type="molecule type" value="Genomic_DNA"/>
</dbReference>
<evidence type="ECO:0000256" key="3">
    <source>
        <dbReference type="ARBA" id="ARBA00022827"/>
    </source>
</evidence>
<dbReference type="Proteomes" id="UP000627715">
    <property type="component" value="Unassembled WGS sequence"/>
</dbReference>
<keyword evidence="8" id="KW-1185">Reference proteome</keyword>
<dbReference type="Pfam" id="PF01266">
    <property type="entry name" value="DAO"/>
    <property type="match status" value="1"/>
</dbReference>
<dbReference type="GO" id="GO:0047545">
    <property type="term" value="F:(S)-2-hydroxyglutarate dehydrogenase activity"/>
    <property type="evidence" value="ECO:0007669"/>
    <property type="project" value="TreeGrafter"/>
</dbReference>
<dbReference type="Gene3D" id="3.50.50.60">
    <property type="entry name" value="FAD/NAD(P)-binding domain"/>
    <property type="match status" value="1"/>
</dbReference>
<dbReference type="PANTHER" id="PTHR43104">
    <property type="entry name" value="L-2-HYDROXYGLUTARATE DEHYDROGENASE, MITOCHONDRIAL"/>
    <property type="match status" value="1"/>
</dbReference>
<gene>
    <name evidence="7" type="ORF">GCM10011403_27420</name>
</gene>
<dbReference type="SUPFAM" id="SSF51905">
    <property type="entry name" value="FAD/NAD(P)-binding domain"/>
    <property type="match status" value="1"/>
</dbReference>
<protein>
    <submittedName>
        <fullName evidence="7">Dehydrogenase</fullName>
    </submittedName>
</protein>
<organism evidence="7 8">
    <name type="scientific">Pseudohongiella nitratireducens</name>
    <dbReference type="NCBI Taxonomy" id="1768907"/>
    <lineage>
        <taxon>Bacteria</taxon>
        <taxon>Pseudomonadati</taxon>
        <taxon>Pseudomonadota</taxon>
        <taxon>Gammaproteobacteria</taxon>
        <taxon>Pseudomonadales</taxon>
        <taxon>Pseudohongiellaceae</taxon>
        <taxon>Pseudohongiella</taxon>
    </lineage>
</organism>
<dbReference type="PANTHER" id="PTHR43104:SF4">
    <property type="entry name" value="L-2-HYDROXYGLUTARATE DEHYDROGENASE, MITOCHONDRIAL"/>
    <property type="match status" value="1"/>
</dbReference>
<dbReference type="InterPro" id="IPR036188">
    <property type="entry name" value="FAD/NAD-bd_sf"/>
</dbReference>
<proteinExistence type="inferred from homology"/>
<evidence type="ECO:0000259" key="6">
    <source>
        <dbReference type="Pfam" id="PF01266"/>
    </source>
</evidence>
<accession>A0A916QMJ2</accession>
<comment type="cofactor">
    <cofactor evidence="1">
        <name>FAD</name>
        <dbReference type="ChEBI" id="CHEBI:57692"/>
    </cofactor>
</comment>
<evidence type="ECO:0000256" key="4">
    <source>
        <dbReference type="ARBA" id="ARBA00023002"/>
    </source>
</evidence>
<reference evidence="7" key="2">
    <citation type="submission" date="2020-09" db="EMBL/GenBank/DDBJ databases">
        <authorList>
            <person name="Sun Q."/>
            <person name="Zhou Y."/>
        </authorList>
    </citation>
    <scope>NUCLEOTIDE SEQUENCE</scope>
    <source>
        <strain evidence="7">CGMCC 1.15425</strain>
    </source>
</reference>
<evidence type="ECO:0000313" key="7">
    <source>
        <dbReference type="EMBL" id="GFZ82446.1"/>
    </source>
</evidence>
<dbReference type="InterPro" id="IPR006076">
    <property type="entry name" value="FAD-dep_OxRdtase"/>
</dbReference>
<feature type="domain" description="FAD dependent oxidoreductase" evidence="6">
    <location>
        <begin position="4"/>
        <end position="314"/>
    </location>
</feature>
<evidence type="ECO:0000256" key="5">
    <source>
        <dbReference type="ARBA" id="ARBA00037941"/>
    </source>
</evidence>
<keyword evidence="3" id="KW-0274">FAD</keyword>
<reference evidence="7" key="1">
    <citation type="journal article" date="2014" name="Int. J. Syst. Evol. Microbiol.">
        <title>Complete genome sequence of Corynebacterium casei LMG S-19264T (=DSM 44701T), isolated from a smear-ripened cheese.</title>
        <authorList>
            <consortium name="US DOE Joint Genome Institute (JGI-PGF)"/>
            <person name="Walter F."/>
            <person name="Albersmeier A."/>
            <person name="Kalinowski J."/>
            <person name="Ruckert C."/>
        </authorList>
    </citation>
    <scope>NUCLEOTIDE SEQUENCE</scope>
    <source>
        <strain evidence="7">CGMCC 1.15425</strain>
    </source>
</reference>
<comment type="caution">
    <text evidence="7">The sequence shown here is derived from an EMBL/GenBank/DDBJ whole genome shotgun (WGS) entry which is preliminary data.</text>
</comment>
<comment type="similarity">
    <text evidence="5">Belongs to the L2HGDH family.</text>
</comment>
<dbReference type="AlphaFoldDB" id="A0A916QMJ2"/>
<sequence>MKFCEERHVPCHNSGKYIVANEGEEATLLGIERNASACGVTSLEHVTRKALKQLEPNIKADQALFSPATAIIDSHQLMLALQADIPATTIALATELIAISPYSYKGHTAFSLVFRDHNTFSEFTVSSQLLINAAGLTAPLLANELYQKCGEQMRRPDWLRGHFEYSKGNYFGYSGQSPFSSLVYPVPARDGRGLGVHATLDLAGQCRFGPDVERLQLDSEAIKGANLSAATIYEVDSARLDHFIQQISRYYPSLDPSRLQPDYSGIRCQWKSPAGYTDFQIDDQLASGVGLLQYLGIDSPGLTSSLSLAEDAVQRIRLSGLFH</sequence>
<keyword evidence="2" id="KW-0285">Flavoprotein</keyword>
<dbReference type="Gene3D" id="3.30.9.10">
    <property type="entry name" value="D-Amino Acid Oxidase, subunit A, domain 2"/>
    <property type="match status" value="1"/>
</dbReference>